<dbReference type="InterPro" id="IPR029021">
    <property type="entry name" value="Prot-tyrosine_phosphatase-like"/>
</dbReference>
<dbReference type="GO" id="GO:0005829">
    <property type="term" value="C:cytosol"/>
    <property type="evidence" value="ECO:0007669"/>
    <property type="project" value="TreeGrafter"/>
</dbReference>
<sequence>MFAGAKEKVLGTARRLVSQNKVRLKEDGFDLDLIYLTEQIICMGLPAQGSEALYRNPIDSVVRFLEKNHGGRYKVFNLCNERTYDISKFGDACASFPFDDHAEAIAFYNGRRTKDGRGLTVPSQRRYVYYYERVLRGVSFEGAQRTLRAVRLSGLPAKKVAKLSLGNSSALGEAKFTRLVVTIRKNGAAIPEAGVVIEIDPRLPLGAPHTARCNLLVSADLCVSLADEAGHELCKLWMHPNLEPEEACFVLANDKFRSEVDGYVGAHVGANEAPSIPSGGEVLEQPPPPPRAAYADNDAGDSPGAAQDTPGHSARDES</sequence>
<keyword evidence="1" id="KW-0378">Hydrolase</keyword>
<evidence type="ECO:0000313" key="5">
    <source>
        <dbReference type="Proteomes" id="UP000037460"/>
    </source>
</evidence>
<dbReference type="PROSITE" id="PS51181">
    <property type="entry name" value="PPASE_TENSIN"/>
    <property type="match status" value="1"/>
</dbReference>
<evidence type="ECO:0000256" key="2">
    <source>
        <dbReference type="SAM" id="MobiDB-lite"/>
    </source>
</evidence>
<dbReference type="GO" id="GO:0016314">
    <property type="term" value="F:phosphatidylinositol-3,4,5-trisphosphate 3-phosphatase activity"/>
    <property type="evidence" value="ECO:0007669"/>
    <property type="project" value="TreeGrafter"/>
</dbReference>
<gene>
    <name evidence="4" type="ORF">Ctob_005637</name>
</gene>
<dbReference type="InterPro" id="IPR051281">
    <property type="entry name" value="Dual-spec_lipid-protein_phosph"/>
</dbReference>
<dbReference type="OrthoDB" id="16692at2759"/>
<dbReference type="Gene3D" id="3.90.190.10">
    <property type="entry name" value="Protein tyrosine phosphatase superfamily"/>
    <property type="match status" value="2"/>
</dbReference>
<evidence type="ECO:0000259" key="3">
    <source>
        <dbReference type="PROSITE" id="PS51181"/>
    </source>
</evidence>
<dbReference type="EMBL" id="JWZX01001255">
    <property type="protein sequence ID" value="KOO34344.1"/>
    <property type="molecule type" value="Genomic_DNA"/>
</dbReference>
<dbReference type="Proteomes" id="UP000037460">
    <property type="component" value="Unassembled WGS sequence"/>
</dbReference>
<protein>
    <submittedName>
        <fullName evidence="4">Phosphatidylinositol-3,4,5-trisphosphate 3-phosphatase</fullName>
    </submittedName>
</protein>
<feature type="region of interest" description="Disordered" evidence="2">
    <location>
        <begin position="271"/>
        <end position="318"/>
    </location>
</feature>
<proteinExistence type="predicted"/>
<dbReference type="AlphaFoldDB" id="A0A0M0K6B5"/>
<evidence type="ECO:0000256" key="1">
    <source>
        <dbReference type="ARBA" id="ARBA00022801"/>
    </source>
</evidence>
<dbReference type="InterPro" id="IPR029023">
    <property type="entry name" value="Tensin_phosphatase"/>
</dbReference>
<dbReference type="PANTHER" id="PTHR12305">
    <property type="entry name" value="PHOSPHATASE WITH HOMOLOGY TO TENSIN"/>
    <property type="match status" value="1"/>
</dbReference>
<evidence type="ECO:0000313" key="4">
    <source>
        <dbReference type="EMBL" id="KOO34344.1"/>
    </source>
</evidence>
<dbReference type="SUPFAM" id="SSF52799">
    <property type="entry name" value="(Phosphotyrosine protein) phosphatases II"/>
    <property type="match status" value="1"/>
</dbReference>
<accession>A0A0M0K6B5</accession>
<feature type="domain" description="Phosphatase tensin-type" evidence="3">
    <location>
        <begin position="22"/>
        <end position="138"/>
    </location>
</feature>
<comment type="caution">
    <text evidence="4">The sequence shown here is derived from an EMBL/GenBank/DDBJ whole genome shotgun (WGS) entry which is preliminary data.</text>
</comment>
<reference evidence="5" key="1">
    <citation type="journal article" date="2015" name="PLoS Genet.">
        <title>Genome Sequence and Transcriptome Analyses of Chrysochromulina tobin: Metabolic Tools for Enhanced Algal Fitness in the Prominent Order Prymnesiales (Haptophyceae).</title>
        <authorList>
            <person name="Hovde B.T."/>
            <person name="Deodato C.R."/>
            <person name="Hunsperger H.M."/>
            <person name="Ryken S.A."/>
            <person name="Yost W."/>
            <person name="Jha R.K."/>
            <person name="Patterson J."/>
            <person name="Monnat R.J. Jr."/>
            <person name="Barlow S.B."/>
            <person name="Starkenburg S.R."/>
            <person name="Cattolico R.A."/>
        </authorList>
    </citation>
    <scope>NUCLEOTIDE SEQUENCE</scope>
    <source>
        <strain evidence="5">CCMP291</strain>
    </source>
</reference>
<keyword evidence="5" id="KW-1185">Reference proteome</keyword>
<name>A0A0M0K6B5_9EUKA</name>
<organism evidence="4 5">
    <name type="scientific">Chrysochromulina tobinii</name>
    <dbReference type="NCBI Taxonomy" id="1460289"/>
    <lineage>
        <taxon>Eukaryota</taxon>
        <taxon>Haptista</taxon>
        <taxon>Haptophyta</taxon>
        <taxon>Prymnesiophyceae</taxon>
        <taxon>Prymnesiales</taxon>
        <taxon>Chrysochromulinaceae</taxon>
        <taxon>Chrysochromulina</taxon>
    </lineage>
</organism>